<feature type="chain" id="PRO_5030076309" description="DUF4962 domain-containing protein" evidence="1">
    <location>
        <begin position="23"/>
        <end position="588"/>
    </location>
</feature>
<keyword evidence="1" id="KW-0732">Signal</keyword>
<dbReference type="AlphaFoldDB" id="A0A3E5IBG1"/>
<evidence type="ECO:0000313" key="2">
    <source>
        <dbReference type="EMBL" id="RHH48601.1"/>
    </source>
</evidence>
<dbReference type="Proteomes" id="UP000283329">
    <property type="component" value="Unassembled WGS sequence"/>
</dbReference>
<sequence length="588" mass="68430">MKKLLILLAFAFLFLSLTSASSFDERKKYLLDYYSKARPNEQYWGDNDIKTAMGFVLARLETKKDVKYALDMLNRMQEDAPFDMFDCHQNIDAYLRFQSVYPKELKEKVRKRMTSEDYLADGSTENHRLMFKTAGYLTALAFPDWGKADTVMTHCRSVLMDVMDKTVRYGIKEFDSPTYGTFYITCLLSLYDHSKDAEFKKQVQMTLEWHLLNMAPEWLNGYFISSSLREYYFACSPHMMSPYPLLGWLFFGGGPNPVLEQKYENGELIVNNEGFYCVLAAVSSYRVPEIIQHIASDRKKAYVHKESHDMTPFAQLNYPWGFKKYTYINKTYGLASQWDGISLGWSAQMRRWKLVWESDAPASTFFLTHISHYGRSAESLFGATCREQVLQHNGTLLAMYKIESEEPHPYVTGVVPIDAIKQMKEDESGWIFFDGGSVLFAVKFCHPYTWDEDRVFRGVKHKMLRCDQRGTAAVIETCLPDKYQPTGTKTALDLFAEDILKTTKLEYIVTNPEYRQTIYHSLSGDTLKIIYNYGRFVNGEKVDYKNWPLYSNPWMEQAVNGRFLNVSHGKESRVYDFRNWNVIDSKEN</sequence>
<organism evidence="2 3">
    <name type="scientific">Bacteroides ovatus</name>
    <dbReference type="NCBI Taxonomy" id="28116"/>
    <lineage>
        <taxon>Bacteria</taxon>
        <taxon>Pseudomonadati</taxon>
        <taxon>Bacteroidota</taxon>
        <taxon>Bacteroidia</taxon>
        <taxon>Bacteroidales</taxon>
        <taxon>Bacteroidaceae</taxon>
        <taxon>Bacteroides</taxon>
    </lineage>
</organism>
<protein>
    <recommendedName>
        <fullName evidence="4">DUF4962 domain-containing protein</fullName>
    </recommendedName>
</protein>
<feature type="signal peptide" evidence="1">
    <location>
        <begin position="1"/>
        <end position="22"/>
    </location>
</feature>
<accession>A0A3E5IBG1</accession>
<evidence type="ECO:0008006" key="4">
    <source>
        <dbReference type="Google" id="ProtNLM"/>
    </source>
</evidence>
<dbReference type="EMBL" id="QRJR01000005">
    <property type="protein sequence ID" value="RHH48601.1"/>
    <property type="molecule type" value="Genomic_DNA"/>
</dbReference>
<reference evidence="2 3" key="1">
    <citation type="submission" date="2018-08" db="EMBL/GenBank/DDBJ databases">
        <title>A genome reference for cultivated species of the human gut microbiota.</title>
        <authorList>
            <person name="Zou Y."/>
            <person name="Xue W."/>
            <person name="Luo G."/>
        </authorList>
    </citation>
    <scope>NUCLEOTIDE SEQUENCE [LARGE SCALE GENOMIC DNA]</scope>
    <source>
        <strain evidence="2 3">AM17-48</strain>
    </source>
</reference>
<evidence type="ECO:0000256" key="1">
    <source>
        <dbReference type="SAM" id="SignalP"/>
    </source>
</evidence>
<comment type="caution">
    <text evidence="2">The sequence shown here is derived from an EMBL/GenBank/DDBJ whole genome shotgun (WGS) entry which is preliminary data.</text>
</comment>
<proteinExistence type="predicted"/>
<dbReference type="RefSeq" id="WP_115483850.1">
    <property type="nucleotide sequence ID" value="NZ_JABFHY010000003.1"/>
</dbReference>
<evidence type="ECO:0000313" key="3">
    <source>
        <dbReference type="Proteomes" id="UP000283329"/>
    </source>
</evidence>
<name>A0A3E5IBG1_BACOV</name>
<gene>
    <name evidence="2" type="ORF">DW206_08210</name>
</gene>